<dbReference type="AlphaFoldDB" id="A0A2U9IH94"/>
<dbReference type="EMBL" id="CP029289">
    <property type="protein sequence ID" value="AWR95370.1"/>
    <property type="molecule type" value="Genomic_DNA"/>
</dbReference>
<name>A0A2U9IH94_9CREN</name>
<accession>A0A2U9IH94</accession>
<evidence type="ECO:0000259" key="4">
    <source>
        <dbReference type="Pfam" id="PF00384"/>
    </source>
</evidence>
<dbReference type="InterPro" id="IPR006657">
    <property type="entry name" value="MoPterin_dinucl-bd_dom"/>
</dbReference>
<protein>
    <recommendedName>
        <fullName evidence="8">Molybdopterin dinucleotide-binding domain-containing protein</fullName>
    </recommendedName>
</protein>
<evidence type="ECO:0008006" key="8">
    <source>
        <dbReference type="Google" id="ProtNLM"/>
    </source>
</evidence>
<evidence type="ECO:0000256" key="3">
    <source>
        <dbReference type="ARBA" id="ARBA00023014"/>
    </source>
</evidence>
<dbReference type="GO" id="GO:0051536">
    <property type="term" value="F:iron-sulfur cluster binding"/>
    <property type="evidence" value="ECO:0007669"/>
    <property type="project" value="UniProtKB-KW"/>
</dbReference>
<dbReference type="SUPFAM" id="SSF50692">
    <property type="entry name" value="ADC-like"/>
    <property type="match status" value="1"/>
</dbReference>
<dbReference type="GO" id="GO:0046872">
    <property type="term" value="F:metal ion binding"/>
    <property type="evidence" value="ECO:0007669"/>
    <property type="project" value="UniProtKB-KW"/>
</dbReference>
<dbReference type="Pfam" id="PF00384">
    <property type="entry name" value="Molybdopterin"/>
    <property type="match status" value="1"/>
</dbReference>
<dbReference type="Pfam" id="PF01568">
    <property type="entry name" value="Molydop_binding"/>
    <property type="match status" value="1"/>
</dbReference>
<proteinExistence type="predicted"/>
<evidence type="ECO:0000313" key="6">
    <source>
        <dbReference type="EMBL" id="AWR95370.1"/>
    </source>
</evidence>
<organism evidence="6 7">
    <name type="scientific">Acidianus brierleyi</name>
    <dbReference type="NCBI Taxonomy" id="41673"/>
    <lineage>
        <taxon>Archaea</taxon>
        <taxon>Thermoproteota</taxon>
        <taxon>Thermoprotei</taxon>
        <taxon>Sulfolobales</taxon>
        <taxon>Sulfolobaceae</taxon>
        <taxon>Acidianus</taxon>
    </lineage>
</organism>
<dbReference type="SUPFAM" id="SSF53706">
    <property type="entry name" value="Formate dehydrogenase/DMSO reductase, domains 1-3"/>
    <property type="match status" value="1"/>
</dbReference>
<feature type="domain" description="Molybdopterin oxidoreductase" evidence="4">
    <location>
        <begin position="1"/>
        <end position="87"/>
    </location>
</feature>
<dbReference type="Proteomes" id="UP000248044">
    <property type="component" value="Chromosome"/>
</dbReference>
<dbReference type="OrthoDB" id="23466at2157"/>
<dbReference type="KEGG" id="abri:DFR85_12955"/>
<dbReference type="Gene3D" id="2.40.40.20">
    <property type="match status" value="1"/>
</dbReference>
<evidence type="ECO:0000259" key="5">
    <source>
        <dbReference type="Pfam" id="PF01568"/>
    </source>
</evidence>
<keyword evidence="7" id="KW-1185">Reference proteome</keyword>
<evidence type="ECO:0000256" key="1">
    <source>
        <dbReference type="ARBA" id="ARBA00022723"/>
    </source>
</evidence>
<dbReference type="InterPro" id="IPR009010">
    <property type="entry name" value="Asp_de-COase-like_dom_sf"/>
</dbReference>
<keyword evidence="1" id="KW-0479">Metal-binding</keyword>
<dbReference type="PANTHER" id="PTHR43105">
    <property type="entry name" value="RESPIRATORY NITRATE REDUCTASE"/>
    <property type="match status" value="1"/>
</dbReference>
<dbReference type="InterPro" id="IPR006656">
    <property type="entry name" value="Mopterin_OxRdtase"/>
</dbReference>
<dbReference type="PANTHER" id="PTHR43105:SF10">
    <property type="entry name" value="NADH-QUINONE OXIDOREDUCTASE SUBUNIT G"/>
    <property type="match status" value="1"/>
</dbReference>
<keyword evidence="3" id="KW-0411">Iron-sulfur</keyword>
<dbReference type="InterPro" id="IPR050123">
    <property type="entry name" value="Prok_molybdopt-oxidoreductase"/>
</dbReference>
<gene>
    <name evidence="6" type="ORF">DFR85_12955</name>
</gene>
<dbReference type="GO" id="GO:0043546">
    <property type="term" value="F:molybdopterin cofactor binding"/>
    <property type="evidence" value="ECO:0007669"/>
    <property type="project" value="InterPro"/>
</dbReference>
<evidence type="ECO:0000256" key="2">
    <source>
        <dbReference type="ARBA" id="ARBA00023004"/>
    </source>
</evidence>
<dbReference type="Gene3D" id="3.40.50.740">
    <property type="match status" value="1"/>
</dbReference>
<sequence length="268" mass="30703">MGYNPLISMPNREKVERKLRSLDLLVVIDPFMTETAKIADYVLPAALWVEKEGSVANLDRLVKWRFKAIDPPGEAKPDYEILKELAEGFGYSFNSDPKEVFEEMKKVSPTYSNLSLDEIMDYSSNSRYPNHEVSLYEEKFNTEDGKARFIFREQHEVKNGMILITVRNVTRYNTDVVTGRIPGFGVYSTPIYISSDDATELKIRDSEEVSVISNCGKMNFKVKISNEVPKGVAMMYMHDPKVNYVVCDDLDESGAPKYKYTEIKIEKL</sequence>
<reference evidence="6 7" key="1">
    <citation type="submission" date="2018-05" db="EMBL/GenBank/DDBJ databases">
        <title>Complete Genome Sequences of Extremely Thermoacidophilic, Metal-Mobilizing Type-Strain Members of the Archaeal Family Sulfolobaceae: Acidianus brierleyi DSM-1651T, Acidianus sulfidivorans DSM-18786T, Metallosphaera hakonensis DSM-7519T, and Metallosphaera prunae DSM-10039T.</title>
        <authorList>
            <person name="Counts J.A."/>
            <person name="Kelly R.M."/>
        </authorList>
    </citation>
    <scope>NUCLEOTIDE SEQUENCE [LARGE SCALE GENOMIC DNA]</scope>
    <source>
        <strain evidence="6 7">DSM 1651</strain>
    </source>
</reference>
<dbReference type="GO" id="GO:0016491">
    <property type="term" value="F:oxidoreductase activity"/>
    <property type="evidence" value="ECO:0007669"/>
    <property type="project" value="InterPro"/>
</dbReference>
<feature type="domain" description="Molybdopterin dinucleotide-binding" evidence="5">
    <location>
        <begin position="161"/>
        <end position="261"/>
    </location>
</feature>
<dbReference type="GO" id="GO:0016020">
    <property type="term" value="C:membrane"/>
    <property type="evidence" value="ECO:0007669"/>
    <property type="project" value="TreeGrafter"/>
</dbReference>
<keyword evidence="2" id="KW-0408">Iron</keyword>
<evidence type="ECO:0000313" key="7">
    <source>
        <dbReference type="Proteomes" id="UP000248044"/>
    </source>
</evidence>